<dbReference type="Pfam" id="PF03963">
    <property type="entry name" value="FlgD"/>
    <property type="match status" value="1"/>
</dbReference>
<dbReference type="Proteomes" id="UP001527882">
    <property type="component" value="Unassembled WGS sequence"/>
</dbReference>
<organism evidence="3 4">
    <name type="scientific">Paenibacillus gyeongsangnamensis</name>
    <dbReference type="NCBI Taxonomy" id="3388067"/>
    <lineage>
        <taxon>Bacteria</taxon>
        <taxon>Bacillati</taxon>
        <taxon>Bacillota</taxon>
        <taxon>Bacilli</taxon>
        <taxon>Bacillales</taxon>
        <taxon>Paenibacillaceae</taxon>
        <taxon>Paenibacillus</taxon>
    </lineage>
</organism>
<comment type="caution">
    <text evidence="3">The sequence shown here is derived from an EMBL/GenBank/DDBJ whole genome shotgun (WGS) entry which is preliminary data.</text>
</comment>
<reference evidence="3 4" key="1">
    <citation type="submission" date="2022-12" db="EMBL/GenBank/DDBJ databases">
        <title>Draft genome sequence of Paenibacillus sp. dW9.</title>
        <authorList>
            <person name="Choi E.-W."/>
            <person name="Kim D.-U."/>
        </authorList>
    </citation>
    <scope>NUCLEOTIDE SEQUENCE [LARGE SCALE GENOMIC DNA]</scope>
    <source>
        <strain evidence="4">dW9</strain>
    </source>
</reference>
<evidence type="ECO:0000256" key="2">
    <source>
        <dbReference type="ARBA" id="ARBA00022795"/>
    </source>
</evidence>
<keyword evidence="3" id="KW-0969">Cilium</keyword>
<sequence length="147" mass="15740">MSDSIIGTKNVWPNYSATNIKNASTGNKGSLGKDDFLKILIAQMQNQDPTQPLQDKEFIAQMAQFTSVEQLTNMSSEMKLLRQSLGAASGLIGKNIGYSMTDSNGKAVVGTGLVDSIVMKSGEQYAKVGTLEIPMDKITSISNKEGS</sequence>
<keyword evidence="2" id="KW-1005">Bacterial flagellum biogenesis</keyword>
<name>A0ABT4Q660_9BACL</name>
<comment type="similarity">
    <text evidence="1">Belongs to the FlgD family.</text>
</comment>
<evidence type="ECO:0000313" key="4">
    <source>
        <dbReference type="Proteomes" id="UP001527882"/>
    </source>
</evidence>
<protein>
    <submittedName>
        <fullName evidence="3">Flagellar hook capping protein</fullName>
    </submittedName>
</protein>
<keyword evidence="4" id="KW-1185">Reference proteome</keyword>
<keyword evidence="3" id="KW-0966">Cell projection</keyword>
<dbReference type="InterPro" id="IPR005648">
    <property type="entry name" value="FlgD"/>
</dbReference>
<gene>
    <name evidence="3" type="ORF">O9H85_07965</name>
</gene>
<evidence type="ECO:0000313" key="3">
    <source>
        <dbReference type="EMBL" id="MCZ8512367.1"/>
    </source>
</evidence>
<dbReference type="EMBL" id="JAQAGZ010000004">
    <property type="protein sequence ID" value="MCZ8512367.1"/>
    <property type="molecule type" value="Genomic_DNA"/>
</dbReference>
<proteinExistence type="inferred from homology"/>
<dbReference type="RefSeq" id="WP_269880789.1">
    <property type="nucleotide sequence ID" value="NZ_JAQAGZ010000004.1"/>
</dbReference>
<evidence type="ECO:0000256" key="1">
    <source>
        <dbReference type="ARBA" id="ARBA00010577"/>
    </source>
</evidence>
<accession>A0ABT4Q660</accession>
<keyword evidence="3" id="KW-0282">Flagellum</keyword>